<feature type="region of interest" description="Disordered" evidence="1">
    <location>
        <begin position="72"/>
        <end position="93"/>
    </location>
</feature>
<evidence type="ECO:0000313" key="3">
    <source>
        <dbReference type="Proteomes" id="UP001295684"/>
    </source>
</evidence>
<dbReference type="Proteomes" id="UP001295684">
    <property type="component" value="Unassembled WGS sequence"/>
</dbReference>
<feature type="compositionally biased region" description="Basic residues" evidence="1">
    <location>
        <begin position="80"/>
        <end position="93"/>
    </location>
</feature>
<feature type="region of interest" description="Disordered" evidence="1">
    <location>
        <begin position="189"/>
        <end position="270"/>
    </location>
</feature>
<accession>A0AAD1Y5A6</accession>
<dbReference type="AlphaFoldDB" id="A0AAD1Y5A6"/>
<comment type="caution">
    <text evidence="2">The sequence shown here is derived from an EMBL/GenBank/DDBJ whole genome shotgun (WGS) entry which is preliminary data.</text>
</comment>
<evidence type="ECO:0000256" key="1">
    <source>
        <dbReference type="SAM" id="MobiDB-lite"/>
    </source>
</evidence>
<proteinExistence type="predicted"/>
<organism evidence="2 3">
    <name type="scientific">Euplotes crassus</name>
    <dbReference type="NCBI Taxonomy" id="5936"/>
    <lineage>
        <taxon>Eukaryota</taxon>
        <taxon>Sar</taxon>
        <taxon>Alveolata</taxon>
        <taxon>Ciliophora</taxon>
        <taxon>Intramacronucleata</taxon>
        <taxon>Spirotrichea</taxon>
        <taxon>Hypotrichia</taxon>
        <taxon>Euplotida</taxon>
        <taxon>Euplotidae</taxon>
        <taxon>Moneuplotes</taxon>
    </lineage>
</organism>
<name>A0AAD1Y5A6_EUPCR</name>
<keyword evidence="3" id="KW-1185">Reference proteome</keyword>
<dbReference type="EMBL" id="CAMPGE010026446">
    <property type="protein sequence ID" value="CAI2384136.1"/>
    <property type="molecule type" value="Genomic_DNA"/>
</dbReference>
<evidence type="ECO:0000313" key="2">
    <source>
        <dbReference type="EMBL" id="CAI2384136.1"/>
    </source>
</evidence>
<feature type="compositionally biased region" description="Polar residues" evidence="1">
    <location>
        <begin position="1"/>
        <end position="10"/>
    </location>
</feature>
<reference evidence="2" key="1">
    <citation type="submission" date="2023-07" db="EMBL/GenBank/DDBJ databases">
        <authorList>
            <consortium name="AG Swart"/>
            <person name="Singh M."/>
            <person name="Singh A."/>
            <person name="Seah K."/>
            <person name="Emmerich C."/>
        </authorList>
    </citation>
    <scope>NUCLEOTIDE SEQUENCE</scope>
    <source>
        <strain evidence="2">DP1</strain>
    </source>
</reference>
<protein>
    <submittedName>
        <fullName evidence="2">Uncharacterized protein</fullName>
    </submittedName>
</protein>
<feature type="compositionally biased region" description="Basic residues" evidence="1">
    <location>
        <begin position="193"/>
        <end position="202"/>
    </location>
</feature>
<feature type="compositionally biased region" description="Polar residues" evidence="1">
    <location>
        <begin position="255"/>
        <end position="270"/>
    </location>
</feature>
<gene>
    <name evidence="2" type="ORF">ECRASSUSDP1_LOCUS25657</name>
</gene>
<feature type="region of interest" description="Disordered" evidence="1">
    <location>
        <begin position="1"/>
        <end position="30"/>
    </location>
</feature>
<sequence length="427" mass="49228">MKVWNRSHSTMPKGYLKNMKNEEDKKTKPQPCKRKKFYSLEAVKKWKKIANLITDNNDENFQNLIRTCVKMKEANPSLKKDRRKTSSKRRKRAKVLNQNEMAKIDNLLKGKKSLVVLDSSKHQSSKNSLRMNTLTFLNQQKIFEKEMDTPASKEGSKGSDSCLEKELVSEGSSKNYIIKLNQSTDLKGEVIKMKHKKPRKRSKNEPKPLKFSKLHTYSPVKGRKPLEIDSLGTTPDKDDNLNDYGQDLSLPPSLTHDQISNPPNNPLSHSKQLHTHATFLSTSGSYLRCSPGWAGRVKLKELQKEQKGIETSEVEGIFKTSDDHISKRNVMIKKLLNKEIPRCKKRRYSKIHPKKLLISPSTSSCLETIKDRREYLVKNIHRFMSNKEVCFYCKEISCLCEKRQKITKPIPLRNTSKTLSSIYSPIP</sequence>